<dbReference type="Gene3D" id="1.20.120.530">
    <property type="entry name" value="GntR ligand-binding domain-like"/>
    <property type="match status" value="1"/>
</dbReference>
<dbReference type="Pfam" id="PF07729">
    <property type="entry name" value="FCD"/>
    <property type="match status" value="1"/>
</dbReference>
<evidence type="ECO:0000256" key="1">
    <source>
        <dbReference type="ARBA" id="ARBA00023015"/>
    </source>
</evidence>
<reference evidence="5 6" key="1">
    <citation type="submission" date="2017-09" db="EMBL/GenBank/DDBJ databases">
        <title>Genomic, metabolic, and phenotypic characteristics of bacterial isolates from the natural microbiome of the model nematode Caenorhabditis elegans.</title>
        <authorList>
            <person name="Zimmermann J."/>
            <person name="Obeng N."/>
            <person name="Yang W."/>
            <person name="Obeng O."/>
            <person name="Kissoyan K."/>
            <person name="Pees B."/>
            <person name="Dirksen P."/>
            <person name="Hoppner M."/>
            <person name="Franke A."/>
            <person name="Rosenstiel P."/>
            <person name="Leippe M."/>
            <person name="Dierking K."/>
            <person name="Kaleta C."/>
            <person name="Schulenburg H."/>
        </authorList>
    </citation>
    <scope>NUCLEOTIDE SEQUENCE [LARGE SCALE GENOMIC DNA]</scope>
    <source>
        <strain evidence="5 6">MYb73</strain>
    </source>
</reference>
<dbReference type="EMBL" id="CP023270">
    <property type="protein sequence ID" value="AVJ31244.1"/>
    <property type="molecule type" value="Genomic_DNA"/>
</dbReference>
<evidence type="ECO:0000256" key="3">
    <source>
        <dbReference type="ARBA" id="ARBA00023163"/>
    </source>
</evidence>
<dbReference type="InterPro" id="IPR011711">
    <property type="entry name" value="GntR_C"/>
</dbReference>
<accession>A0A2S0IGY2</accession>
<dbReference type="Proteomes" id="UP000239477">
    <property type="component" value="Chromosome"/>
</dbReference>
<dbReference type="Pfam" id="PF00392">
    <property type="entry name" value="GntR"/>
    <property type="match status" value="1"/>
</dbReference>
<feature type="domain" description="HTH gntR-type" evidence="4">
    <location>
        <begin position="10"/>
        <end position="78"/>
    </location>
</feature>
<dbReference type="RefSeq" id="WP_105241736.1">
    <property type="nucleotide sequence ID" value="NZ_CP023270.1"/>
</dbReference>
<dbReference type="PROSITE" id="PS50949">
    <property type="entry name" value="HTH_GNTR"/>
    <property type="match status" value="1"/>
</dbReference>
<dbReference type="PANTHER" id="PTHR43537:SF5">
    <property type="entry name" value="UXU OPERON TRANSCRIPTIONAL REGULATOR"/>
    <property type="match status" value="1"/>
</dbReference>
<dbReference type="GO" id="GO:0003677">
    <property type="term" value="F:DNA binding"/>
    <property type="evidence" value="ECO:0007669"/>
    <property type="project" value="UniProtKB-KW"/>
</dbReference>
<keyword evidence="6" id="KW-1185">Reference proteome</keyword>
<dbReference type="GO" id="GO:0003700">
    <property type="term" value="F:DNA-binding transcription factor activity"/>
    <property type="evidence" value="ECO:0007669"/>
    <property type="project" value="InterPro"/>
</dbReference>
<protein>
    <submittedName>
        <fullName evidence="5">GntR family transcriptional regulator</fullName>
    </submittedName>
</protein>
<evidence type="ECO:0000256" key="2">
    <source>
        <dbReference type="ARBA" id="ARBA00023125"/>
    </source>
</evidence>
<dbReference type="PRINTS" id="PR00035">
    <property type="entry name" value="HTHGNTR"/>
</dbReference>
<organism evidence="5 6">
    <name type="scientific">Achromobacter spanius</name>
    <dbReference type="NCBI Taxonomy" id="217203"/>
    <lineage>
        <taxon>Bacteria</taxon>
        <taxon>Pseudomonadati</taxon>
        <taxon>Pseudomonadota</taxon>
        <taxon>Betaproteobacteria</taxon>
        <taxon>Burkholderiales</taxon>
        <taxon>Alcaligenaceae</taxon>
        <taxon>Achromobacter</taxon>
    </lineage>
</organism>
<gene>
    <name evidence="5" type="ORF">CLM73_26640</name>
</gene>
<dbReference type="InterPro" id="IPR008920">
    <property type="entry name" value="TF_FadR/GntR_C"/>
</dbReference>
<dbReference type="CDD" id="cd07377">
    <property type="entry name" value="WHTH_GntR"/>
    <property type="match status" value="1"/>
</dbReference>
<evidence type="ECO:0000259" key="4">
    <source>
        <dbReference type="PROSITE" id="PS50949"/>
    </source>
</evidence>
<keyword evidence="2" id="KW-0238">DNA-binding</keyword>
<keyword evidence="3" id="KW-0804">Transcription</keyword>
<name>A0A2S0IGY2_9BURK</name>
<dbReference type="InterPro" id="IPR036388">
    <property type="entry name" value="WH-like_DNA-bd_sf"/>
</dbReference>
<dbReference type="OrthoDB" id="1040417at2"/>
<dbReference type="InterPro" id="IPR036390">
    <property type="entry name" value="WH_DNA-bd_sf"/>
</dbReference>
<dbReference type="InterPro" id="IPR000524">
    <property type="entry name" value="Tscrpt_reg_HTH_GntR"/>
</dbReference>
<dbReference type="SMART" id="SM00895">
    <property type="entry name" value="FCD"/>
    <property type="match status" value="1"/>
</dbReference>
<proteinExistence type="predicted"/>
<dbReference type="SMART" id="SM00345">
    <property type="entry name" value="HTH_GNTR"/>
    <property type="match status" value="1"/>
</dbReference>
<dbReference type="SUPFAM" id="SSF46785">
    <property type="entry name" value="Winged helix' DNA-binding domain"/>
    <property type="match status" value="1"/>
</dbReference>
<dbReference type="AlphaFoldDB" id="A0A2S0IGY2"/>
<evidence type="ECO:0000313" key="5">
    <source>
        <dbReference type="EMBL" id="AVJ31244.1"/>
    </source>
</evidence>
<dbReference type="SUPFAM" id="SSF48008">
    <property type="entry name" value="GntR ligand-binding domain-like"/>
    <property type="match status" value="1"/>
</dbReference>
<dbReference type="Gene3D" id="1.10.10.10">
    <property type="entry name" value="Winged helix-like DNA-binding domain superfamily/Winged helix DNA-binding domain"/>
    <property type="match status" value="1"/>
</dbReference>
<keyword evidence="1" id="KW-0805">Transcription regulation</keyword>
<evidence type="ECO:0000313" key="6">
    <source>
        <dbReference type="Proteomes" id="UP000239477"/>
    </source>
</evidence>
<sequence length="235" mass="25499">MAFPRLPAVPTLTDTVAKRLLAEIDEGRVLPGEKLPTEIALAEQFGVSRTVIREAVSRLRQDGVVEARQGSGVFVTGHSGNRALRIDAAELSSLEAVLHIVDLRRALETEVAAQAAASRKKQDMVEIDAALAAISQAVDNGGDGVKEDVAFHRSIARATGNPYFLTTLAFVSQFLEAATRVTRGNEARHANLMRDVMQEHIAIVEAIRRKDVDGAREAARVHMVNAAKRLSQAHR</sequence>
<dbReference type="PANTHER" id="PTHR43537">
    <property type="entry name" value="TRANSCRIPTIONAL REGULATOR, GNTR FAMILY"/>
    <property type="match status" value="1"/>
</dbReference>